<keyword evidence="2" id="KW-1185">Reference proteome</keyword>
<dbReference type="EMBL" id="CP146691">
    <property type="protein sequence ID" value="WWY22283.1"/>
    <property type="molecule type" value="Genomic_DNA"/>
</dbReference>
<evidence type="ECO:0000313" key="1">
    <source>
        <dbReference type="EMBL" id="WWY22283.1"/>
    </source>
</evidence>
<dbReference type="Proteomes" id="UP001375228">
    <property type="component" value="Chromosome"/>
</dbReference>
<sequence>MLITIKKMIGKIVFSYEGEAVSFTHEIRHPDDLPATDDSLFRIAILSRPANDTNYSISGVTPYLESVEFFENAYNCTITTPTFATPNYEPLKSLTDDVYLCFSGGFDSVAAKAILPESTHLISNEFGGAFEREALFFKNFQTQVLQWDLRRVRPEGKMKFNESIDWRFMLAPGLLFKQENKPITLATGTILEASPFWYSGTPKPEFQSYSNFGFGRDVSIINPVSCISEYSTTLIAAKVLSPVFLNKSLDSLAPLKSLKRYRKEVLIALTKGEAVPNPHADMPKHVFGRGFSDDTIALYLVWKLGKDWVKLNYCSNIPQHSEYLDMSFFEKIHTNNLNCFSSKDKQDILDKLQRFELPLYDDDDYLNITKSIALRQAFLSTPK</sequence>
<protein>
    <submittedName>
        <fullName evidence="1">Uncharacterized protein</fullName>
    </submittedName>
</protein>
<proteinExistence type="predicted"/>
<dbReference type="RefSeq" id="WP_144187811.1">
    <property type="nucleotide sequence ID" value="NZ_CP146690.1"/>
</dbReference>
<name>A0ABZ2JGA6_9PSED</name>
<gene>
    <name evidence="1" type="ORF">V9385_06685</name>
</gene>
<evidence type="ECO:0000313" key="2">
    <source>
        <dbReference type="Proteomes" id="UP001375228"/>
    </source>
</evidence>
<accession>A0ABZ2JGA6</accession>
<organism evidence="1 2">
    <name type="scientific">Pseudomonas juntendi</name>
    <dbReference type="NCBI Taxonomy" id="2666183"/>
    <lineage>
        <taxon>Bacteria</taxon>
        <taxon>Pseudomonadati</taxon>
        <taxon>Pseudomonadota</taxon>
        <taxon>Gammaproteobacteria</taxon>
        <taxon>Pseudomonadales</taxon>
        <taxon>Pseudomonadaceae</taxon>
        <taxon>Pseudomonas</taxon>
    </lineage>
</organism>
<reference evidence="1 2" key="1">
    <citation type="submission" date="2024-03" db="EMBL/GenBank/DDBJ databases">
        <title>Pseudomonas juntendi.</title>
        <authorList>
            <person name="Liu Y."/>
        </authorList>
    </citation>
    <scope>NUCLEOTIDE SEQUENCE [LARGE SCALE GENOMIC DNA]</scope>
    <source>
        <strain evidence="1 2">L4046hy</strain>
    </source>
</reference>